<evidence type="ECO:0008006" key="3">
    <source>
        <dbReference type="Google" id="ProtNLM"/>
    </source>
</evidence>
<dbReference type="AlphaFoldDB" id="B1KN75"/>
<proteinExistence type="predicted"/>
<evidence type="ECO:0000313" key="1">
    <source>
        <dbReference type="EMBL" id="ACA84572.1"/>
    </source>
</evidence>
<dbReference type="EMBL" id="CP000961">
    <property type="protein sequence ID" value="ACA84572.1"/>
    <property type="molecule type" value="Genomic_DNA"/>
</dbReference>
<dbReference type="Proteomes" id="UP000002168">
    <property type="component" value="Chromosome"/>
</dbReference>
<dbReference type="HOGENOM" id="CLU_046504_1_0_6"/>
<dbReference type="STRING" id="392500.Swoo_0271"/>
<evidence type="ECO:0000313" key="2">
    <source>
        <dbReference type="Proteomes" id="UP000002168"/>
    </source>
</evidence>
<dbReference type="KEGG" id="swd:Swoo_0271"/>
<dbReference type="Gene3D" id="3.20.70.20">
    <property type="match status" value="1"/>
</dbReference>
<accession>B1KN75</accession>
<sequence length="523" mass="57900">MDINLMASQDNFAKIIRDPNLSSKQKSNYLALEAEASLTYLSISPELTQAKSTGVICDMFEGHAPFKPRYVLPDYAKLLQNGSTYLELSAAQDLDEALNALTIIYHHVPSVTSIPVYLGQLDEVLLPYCQGLDEESIYRKIKLFWIMLDRTLPDAFMHVNIGPTDNIVCRTILRVDAELKQIAPNLTFMYDPSVTPDELLQLAANNICECSKPHIANYPIHANSYDDRGFGIVSCYNSLPLAGGANTLVRLNLKEVALTAHSISDFFDNILPKYCRLTFELIEARSKFLHEESNFFNSFLVKEGLIEESRFAPMFGIYGMAEAVNILQGTPEFSEDNIDKPSSHYGHNTAANELGHKISKALDAIVKSTPVTYGYNGRALLHSQGGISIDKEVTPGVRIPYGTEPNPIAHIQALAEHHQYYTSGISDILTIDETIKSNPQAMMQLCKGALSLGFREFTANVASNDLVRVTGYMIKLSDIATFKQAGSRTNTTSLGFDAAANTRILERQPRVIAHEQSPSYAAD</sequence>
<gene>
    <name evidence="1" type="ordered locus">Swoo_0271</name>
</gene>
<protein>
    <recommendedName>
        <fullName evidence="3">YjjI family glycine radical enzyme</fullName>
    </recommendedName>
</protein>
<dbReference type="Pfam" id="PF11230">
    <property type="entry name" value="YjjI-like"/>
    <property type="match status" value="1"/>
</dbReference>
<dbReference type="eggNOG" id="COG1328">
    <property type="taxonomic scope" value="Bacteria"/>
</dbReference>
<dbReference type="SUPFAM" id="SSF51998">
    <property type="entry name" value="PFL-like glycyl radical enzymes"/>
    <property type="match status" value="1"/>
</dbReference>
<dbReference type="NCBIfam" id="TIGR04040">
    <property type="entry name" value="glycyl_YjjI"/>
    <property type="match status" value="1"/>
</dbReference>
<reference evidence="1 2" key="1">
    <citation type="submission" date="2008-02" db="EMBL/GenBank/DDBJ databases">
        <title>Complete sequence of Shewanella woodyi ATCC 51908.</title>
        <authorList>
            <consortium name="US DOE Joint Genome Institute"/>
            <person name="Copeland A."/>
            <person name="Lucas S."/>
            <person name="Lapidus A."/>
            <person name="Glavina del Rio T."/>
            <person name="Dalin E."/>
            <person name="Tice H."/>
            <person name="Bruce D."/>
            <person name="Goodwin L."/>
            <person name="Pitluck S."/>
            <person name="Sims D."/>
            <person name="Brettin T."/>
            <person name="Detter J.C."/>
            <person name="Han C."/>
            <person name="Kuske C.R."/>
            <person name="Schmutz J."/>
            <person name="Larimer F."/>
            <person name="Land M."/>
            <person name="Hauser L."/>
            <person name="Kyrpides N."/>
            <person name="Lykidis A."/>
            <person name="Zhao J.-S."/>
            <person name="Richardson P."/>
        </authorList>
    </citation>
    <scope>NUCLEOTIDE SEQUENCE [LARGE SCALE GENOMIC DNA]</scope>
    <source>
        <strain evidence="2">ATCC 51908 / MS32</strain>
    </source>
</reference>
<name>B1KN75_SHEWM</name>
<dbReference type="InterPro" id="IPR016905">
    <property type="entry name" value="Glycyl_radical_YjjI-like"/>
</dbReference>
<keyword evidence="2" id="KW-1185">Reference proteome</keyword>
<dbReference type="PIRSF" id="PIRSF028991">
    <property type="entry name" value="Glycl_rad_HI0521_prd"/>
    <property type="match status" value="1"/>
</dbReference>
<organism evidence="1 2">
    <name type="scientific">Shewanella woodyi (strain ATCC 51908 / MS32)</name>
    <dbReference type="NCBI Taxonomy" id="392500"/>
    <lineage>
        <taxon>Bacteria</taxon>
        <taxon>Pseudomonadati</taxon>
        <taxon>Pseudomonadota</taxon>
        <taxon>Gammaproteobacteria</taxon>
        <taxon>Alteromonadales</taxon>
        <taxon>Shewanellaceae</taxon>
        <taxon>Shewanella</taxon>
    </lineage>
</organism>